<evidence type="ECO:0000256" key="2">
    <source>
        <dbReference type="ARBA" id="ARBA00004202"/>
    </source>
</evidence>
<evidence type="ECO:0000256" key="9">
    <source>
        <dbReference type="ARBA" id="ARBA00022840"/>
    </source>
</evidence>
<dbReference type="Proteomes" id="UP000238220">
    <property type="component" value="Unassembled WGS sequence"/>
</dbReference>
<comment type="similarity">
    <text evidence="3 12">Belongs to the ABC transporter superfamily.</text>
</comment>
<evidence type="ECO:0000256" key="7">
    <source>
        <dbReference type="ARBA" id="ARBA00022618"/>
    </source>
</evidence>
<keyword evidence="7 12" id="KW-0132">Cell division</keyword>
<evidence type="ECO:0000256" key="12">
    <source>
        <dbReference type="RuleBase" id="RU365094"/>
    </source>
</evidence>
<evidence type="ECO:0000256" key="1">
    <source>
        <dbReference type="ARBA" id="ARBA00002579"/>
    </source>
</evidence>
<dbReference type="NCBIfam" id="TIGR02673">
    <property type="entry name" value="FtsE"/>
    <property type="match status" value="1"/>
</dbReference>
<comment type="subunit">
    <text evidence="12">Homodimer. Forms a membrane-associated complex with FtsX.</text>
</comment>
<accession>A0A2S5TFU3</accession>
<dbReference type="OrthoDB" id="9802264at2"/>
<keyword evidence="5" id="KW-0813">Transport</keyword>
<dbReference type="PANTHER" id="PTHR24220:SF470">
    <property type="entry name" value="CELL DIVISION ATP-BINDING PROTEIN FTSE"/>
    <property type="match status" value="1"/>
</dbReference>
<keyword evidence="16" id="KW-1185">Reference proteome</keyword>
<evidence type="ECO:0000256" key="5">
    <source>
        <dbReference type="ARBA" id="ARBA00022448"/>
    </source>
</evidence>
<dbReference type="InterPro" id="IPR003593">
    <property type="entry name" value="AAA+_ATPase"/>
</dbReference>
<proteinExistence type="inferred from homology"/>
<evidence type="ECO:0000256" key="11">
    <source>
        <dbReference type="ARBA" id="ARBA00023306"/>
    </source>
</evidence>
<dbReference type="PROSITE" id="PS50893">
    <property type="entry name" value="ABC_TRANSPORTER_2"/>
    <property type="match status" value="1"/>
</dbReference>
<dbReference type="SMART" id="SM00382">
    <property type="entry name" value="AAA"/>
    <property type="match status" value="1"/>
</dbReference>
<dbReference type="GO" id="GO:0022857">
    <property type="term" value="F:transmembrane transporter activity"/>
    <property type="evidence" value="ECO:0007669"/>
    <property type="project" value="TreeGrafter"/>
</dbReference>
<dbReference type="InterPro" id="IPR017871">
    <property type="entry name" value="ABC_transporter-like_CS"/>
</dbReference>
<dbReference type="CDD" id="cd03255">
    <property type="entry name" value="ABC_MJ0796_LolCDE_FtsE"/>
    <property type="match status" value="1"/>
</dbReference>
<evidence type="ECO:0000256" key="8">
    <source>
        <dbReference type="ARBA" id="ARBA00022741"/>
    </source>
</evidence>
<dbReference type="GO" id="GO:0005886">
    <property type="term" value="C:plasma membrane"/>
    <property type="evidence" value="ECO:0007669"/>
    <property type="project" value="UniProtKB-SubCell"/>
</dbReference>
<dbReference type="PANTHER" id="PTHR24220">
    <property type="entry name" value="IMPORT ATP-BINDING PROTEIN"/>
    <property type="match status" value="1"/>
</dbReference>
<keyword evidence="9 12" id="KW-0067">ATP-binding</keyword>
<gene>
    <name evidence="12 15" type="primary">ftsE</name>
    <name evidence="15" type="ORF">C3942_10705</name>
</gene>
<dbReference type="Gene3D" id="3.40.50.300">
    <property type="entry name" value="P-loop containing nucleotide triphosphate hydrolases"/>
    <property type="match status" value="1"/>
</dbReference>
<dbReference type="InterPro" id="IPR017911">
    <property type="entry name" value="MacB-like_ATP-bd"/>
</dbReference>
<dbReference type="SUPFAM" id="SSF52540">
    <property type="entry name" value="P-loop containing nucleoside triphosphate hydrolases"/>
    <property type="match status" value="1"/>
</dbReference>
<keyword evidence="11 12" id="KW-0131">Cell cycle</keyword>
<evidence type="ECO:0000313" key="16">
    <source>
        <dbReference type="Proteomes" id="UP000238220"/>
    </source>
</evidence>
<feature type="region of interest" description="Disordered" evidence="13">
    <location>
        <begin position="223"/>
        <end position="242"/>
    </location>
</feature>
<dbReference type="Pfam" id="PF00005">
    <property type="entry name" value="ABC_tran"/>
    <property type="match status" value="1"/>
</dbReference>
<comment type="subcellular location">
    <subcellularLocation>
        <location evidence="12">Cell inner membrane</location>
        <topology evidence="12">Peripheral membrane protein</topology>
        <orientation evidence="12">Cytoplasmic side</orientation>
    </subcellularLocation>
    <subcellularLocation>
        <location evidence="2">Cell membrane</location>
        <topology evidence="2">Peripheral membrane protein</topology>
    </subcellularLocation>
</comment>
<comment type="caution">
    <text evidence="15">The sequence shown here is derived from an EMBL/GenBank/DDBJ whole genome shotgun (WGS) entry which is preliminary data.</text>
</comment>
<evidence type="ECO:0000256" key="6">
    <source>
        <dbReference type="ARBA" id="ARBA00022475"/>
    </source>
</evidence>
<dbReference type="GO" id="GO:0051301">
    <property type="term" value="P:cell division"/>
    <property type="evidence" value="ECO:0007669"/>
    <property type="project" value="UniProtKB-UniRule"/>
</dbReference>
<dbReference type="RefSeq" id="WP_104230378.1">
    <property type="nucleotide sequence ID" value="NZ_PSNW01000005.1"/>
</dbReference>
<evidence type="ECO:0000313" key="15">
    <source>
        <dbReference type="EMBL" id="PPE73863.1"/>
    </source>
</evidence>
<dbReference type="PROSITE" id="PS00211">
    <property type="entry name" value="ABC_TRANSPORTER_1"/>
    <property type="match status" value="1"/>
</dbReference>
<dbReference type="InterPro" id="IPR027417">
    <property type="entry name" value="P-loop_NTPase"/>
</dbReference>
<feature type="domain" description="ABC transporter" evidence="14">
    <location>
        <begin position="5"/>
        <end position="240"/>
    </location>
</feature>
<dbReference type="FunFam" id="3.40.50.300:FF:000056">
    <property type="entry name" value="Cell division ATP-binding protein FtsE"/>
    <property type="match status" value="1"/>
</dbReference>
<sequence length="242" mass="26540">MTDIIHFNQVGYRYPGGKDVLSDVTFSLGRGEMAFVTGSSGAGKTTLLRLVGLLCKPTRGQVMVDDVNLASLKNGDIAPFRQRIGMVFQNFNLLYDRTVFDNVALPLVIRGFAYSDVQRRVRAALDAVGLLNREKSSPLTLSGGEQQRVGIARAIVSKPALILADEPTGNLDPEMSKEVMKLFERFNQVGVSVLIATHALHLIVHMPHRIIHLDGGKITARRPRTPVLSDLPPFPGEDSRGR</sequence>
<evidence type="ECO:0000259" key="14">
    <source>
        <dbReference type="PROSITE" id="PS50893"/>
    </source>
</evidence>
<comment type="function">
    <text evidence="1">Part of the ABC transporter FtsEX involved in cellular division. Important for assembly or stability of the septal ring.</text>
</comment>
<name>A0A2S5TFU3_9GAMM</name>
<reference evidence="15 16" key="1">
    <citation type="submission" date="2018-02" db="EMBL/GenBank/DDBJ databases">
        <title>Genome sequencing of Solimonas sp. HR-BB.</title>
        <authorList>
            <person name="Lee Y."/>
            <person name="Jeon C.O."/>
        </authorList>
    </citation>
    <scope>NUCLEOTIDE SEQUENCE [LARGE SCALE GENOMIC DNA]</scope>
    <source>
        <strain evidence="15 16">HR-BB</strain>
    </source>
</reference>
<keyword evidence="10 12" id="KW-0472">Membrane</keyword>
<evidence type="ECO:0000256" key="4">
    <source>
        <dbReference type="ARBA" id="ARBA00020019"/>
    </source>
</evidence>
<dbReference type="EMBL" id="PSNW01000005">
    <property type="protein sequence ID" value="PPE73863.1"/>
    <property type="molecule type" value="Genomic_DNA"/>
</dbReference>
<keyword evidence="6 12" id="KW-1003">Cell membrane</keyword>
<organism evidence="15 16">
    <name type="scientific">Solimonas fluminis</name>
    <dbReference type="NCBI Taxonomy" id="2086571"/>
    <lineage>
        <taxon>Bacteria</taxon>
        <taxon>Pseudomonadati</taxon>
        <taxon>Pseudomonadota</taxon>
        <taxon>Gammaproteobacteria</taxon>
        <taxon>Nevskiales</taxon>
        <taxon>Nevskiaceae</taxon>
        <taxon>Solimonas</taxon>
    </lineage>
</organism>
<dbReference type="InterPro" id="IPR003439">
    <property type="entry name" value="ABC_transporter-like_ATP-bd"/>
</dbReference>
<dbReference type="InterPro" id="IPR015854">
    <property type="entry name" value="ABC_transpr_LolD-like"/>
</dbReference>
<evidence type="ECO:0000256" key="3">
    <source>
        <dbReference type="ARBA" id="ARBA00005417"/>
    </source>
</evidence>
<dbReference type="InterPro" id="IPR005286">
    <property type="entry name" value="Cell_div_FtsE"/>
</dbReference>
<protein>
    <recommendedName>
        <fullName evidence="4 12">Cell division ATP-binding protein FtsE</fullName>
    </recommendedName>
</protein>
<keyword evidence="8 12" id="KW-0547">Nucleotide-binding</keyword>
<evidence type="ECO:0000256" key="13">
    <source>
        <dbReference type="SAM" id="MobiDB-lite"/>
    </source>
</evidence>
<dbReference type="GO" id="GO:0005524">
    <property type="term" value="F:ATP binding"/>
    <property type="evidence" value="ECO:0007669"/>
    <property type="project" value="UniProtKB-UniRule"/>
</dbReference>
<dbReference type="AlphaFoldDB" id="A0A2S5TFU3"/>
<dbReference type="GO" id="GO:0016887">
    <property type="term" value="F:ATP hydrolysis activity"/>
    <property type="evidence" value="ECO:0007669"/>
    <property type="project" value="InterPro"/>
</dbReference>
<evidence type="ECO:0000256" key="10">
    <source>
        <dbReference type="ARBA" id="ARBA00023136"/>
    </source>
</evidence>